<dbReference type="EMBL" id="JALHLG010000035">
    <property type="protein sequence ID" value="MCJ2188480.1"/>
    <property type="molecule type" value="Genomic_DNA"/>
</dbReference>
<gene>
    <name evidence="1" type="ORF">MTR66_16860</name>
</gene>
<dbReference type="InterPro" id="IPR025859">
    <property type="entry name" value="AurF/CmlI"/>
</dbReference>
<protein>
    <submittedName>
        <fullName evidence="1">Ferritin-like domain-containing protein</fullName>
    </submittedName>
</protein>
<dbReference type="SUPFAM" id="SSF47240">
    <property type="entry name" value="Ferritin-like"/>
    <property type="match status" value="1"/>
</dbReference>
<sequence length="310" mass="34481">MYDKSISDQWRAADSLDWSQAIDPVQVGRGIGGGMLSSGLTDRLSSPQRDALMAGMGALTFSQLLHGEQGALMVSADLVRLLPSVEMKQAAASQTNDEARHLDVFTRYIRRMGEIHPPSASLRRVLEKVVAHPMWLAQLVGMQIVVEGMALATFLDMRKTTSCPLLRAMLDLVIKDEARHHAFGKIALRRHVEALEEDDRLALQTFALDLVRIFRDWGTEPEDMINSAYVMVGAGIDPTDMITAVRNSALAGNPLDMSRGMRYAFMAFILPDLEQLGLISQMEGHLIRTTLPSQEDELNALDRLREELVR</sequence>
<accession>A0ABT0BTV0</accession>
<dbReference type="InterPro" id="IPR012348">
    <property type="entry name" value="RNR-like"/>
</dbReference>
<dbReference type="InterPro" id="IPR009078">
    <property type="entry name" value="Ferritin-like_SF"/>
</dbReference>
<organism evidence="1 2">
    <name type="scientific">Novosphingobium beihaiensis</name>
    <dbReference type="NCBI Taxonomy" id="2930389"/>
    <lineage>
        <taxon>Bacteria</taxon>
        <taxon>Pseudomonadati</taxon>
        <taxon>Pseudomonadota</taxon>
        <taxon>Alphaproteobacteria</taxon>
        <taxon>Sphingomonadales</taxon>
        <taxon>Sphingomonadaceae</taxon>
        <taxon>Novosphingobium</taxon>
    </lineage>
</organism>
<evidence type="ECO:0000313" key="1">
    <source>
        <dbReference type="EMBL" id="MCJ2188480.1"/>
    </source>
</evidence>
<dbReference type="Gene3D" id="1.10.620.20">
    <property type="entry name" value="Ribonucleotide Reductase, subunit A"/>
    <property type="match status" value="1"/>
</dbReference>
<keyword evidence="2" id="KW-1185">Reference proteome</keyword>
<proteinExistence type="predicted"/>
<dbReference type="Pfam" id="PF11583">
    <property type="entry name" value="AurF"/>
    <property type="match status" value="1"/>
</dbReference>
<comment type="caution">
    <text evidence="1">The sequence shown here is derived from an EMBL/GenBank/DDBJ whole genome shotgun (WGS) entry which is preliminary data.</text>
</comment>
<evidence type="ECO:0000313" key="2">
    <source>
        <dbReference type="Proteomes" id="UP001202281"/>
    </source>
</evidence>
<dbReference type="CDD" id="cd00657">
    <property type="entry name" value="Ferritin_like"/>
    <property type="match status" value="1"/>
</dbReference>
<reference evidence="1 2" key="1">
    <citation type="submission" date="2022-04" db="EMBL/GenBank/DDBJ databases">
        <title>Identification of a novel bacterium isolated from mangrove sediments.</title>
        <authorList>
            <person name="Pan X."/>
        </authorList>
    </citation>
    <scope>NUCLEOTIDE SEQUENCE [LARGE SCALE GENOMIC DNA]</scope>
    <source>
        <strain evidence="1 2">B2638</strain>
    </source>
</reference>
<dbReference type="Proteomes" id="UP001202281">
    <property type="component" value="Unassembled WGS sequence"/>
</dbReference>
<name>A0ABT0BTV0_9SPHN</name>
<dbReference type="RefSeq" id="WP_243923203.1">
    <property type="nucleotide sequence ID" value="NZ_JALHLG010000035.1"/>
</dbReference>